<evidence type="ECO:0000313" key="2">
    <source>
        <dbReference type="EMBL" id="SIT14580.1"/>
    </source>
</evidence>
<dbReference type="RefSeq" id="WP_076532718.1">
    <property type="nucleotide sequence ID" value="NZ_BMEH01000006.1"/>
</dbReference>
<dbReference type="Proteomes" id="UP000186141">
    <property type="component" value="Unassembled WGS sequence"/>
</dbReference>
<proteinExistence type="predicted"/>
<evidence type="ECO:0000256" key="1">
    <source>
        <dbReference type="SAM" id="Phobius"/>
    </source>
</evidence>
<dbReference type="EMBL" id="FTOT01000006">
    <property type="protein sequence ID" value="SIT14580.1"/>
    <property type="molecule type" value="Genomic_DNA"/>
</dbReference>
<keyword evidence="3" id="KW-1185">Reference proteome</keyword>
<reference evidence="2 3" key="1">
    <citation type="submission" date="2017-01" db="EMBL/GenBank/DDBJ databases">
        <authorList>
            <person name="Mah S.A."/>
            <person name="Swanson W.J."/>
            <person name="Moy G.W."/>
            <person name="Vacquier V.D."/>
        </authorList>
    </citation>
    <scope>NUCLEOTIDE SEQUENCE [LARGE SCALE GENOMIC DNA]</scope>
    <source>
        <strain evidence="2 3">DSM 26375</strain>
    </source>
</reference>
<feature type="transmembrane region" description="Helical" evidence="1">
    <location>
        <begin position="62"/>
        <end position="87"/>
    </location>
</feature>
<dbReference type="AlphaFoldDB" id="A0A1N7PVK6"/>
<accession>A0A1N7PVK6</accession>
<keyword evidence="1" id="KW-0472">Membrane</keyword>
<name>A0A1N7PVK6_9RHOB</name>
<evidence type="ECO:0000313" key="3">
    <source>
        <dbReference type="Proteomes" id="UP000186141"/>
    </source>
</evidence>
<keyword evidence="1" id="KW-0812">Transmembrane</keyword>
<evidence type="ECO:0008006" key="4">
    <source>
        <dbReference type="Google" id="ProtNLM"/>
    </source>
</evidence>
<organism evidence="2 3">
    <name type="scientific">Gemmobacter megaterium</name>
    <dbReference type="NCBI Taxonomy" id="1086013"/>
    <lineage>
        <taxon>Bacteria</taxon>
        <taxon>Pseudomonadati</taxon>
        <taxon>Pseudomonadota</taxon>
        <taxon>Alphaproteobacteria</taxon>
        <taxon>Rhodobacterales</taxon>
        <taxon>Paracoccaceae</taxon>
        <taxon>Gemmobacter</taxon>
    </lineage>
</organism>
<protein>
    <recommendedName>
        <fullName evidence="4">Major facilitator superfamily (MFS) profile domain-containing protein</fullName>
    </recommendedName>
</protein>
<gene>
    <name evidence="2" type="ORF">SAMN05421774_106173</name>
</gene>
<sequence length="90" mass="8745">MWRFVLQSACGTVTVKASGGNMSVGGAVLGGVLGLAGGAAAVFTLGLVAAEVFSISQAEGAYAMGLAFFWTPLGALAGVVAGAVIGARRL</sequence>
<feature type="transmembrane region" description="Helical" evidence="1">
    <location>
        <begin position="27"/>
        <end position="50"/>
    </location>
</feature>
<keyword evidence="1" id="KW-1133">Transmembrane helix</keyword>